<sequence>MLEVLGEGGEVTERISSELLPMELITGDRINVRALVG</sequence>
<proteinExistence type="predicted"/>
<dbReference type="EMBL" id="CP006939">
    <property type="protein sequence ID" value="AHC16435.1"/>
    <property type="molecule type" value="Genomic_DNA"/>
</dbReference>
<evidence type="ECO:0000313" key="2">
    <source>
        <dbReference type="Proteomes" id="UP000018680"/>
    </source>
</evidence>
<reference evidence="1 2" key="1">
    <citation type="journal article" date="2015" name="Stand. Genomic Sci.">
        <title>Complete genome sequence and description of Salinispira pacifica gen. nov., sp. nov., a novel spirochaete isolated form a hypersaline microbial mat.</title>
        <authorList>
            <person name="Ben Hania W."/>
            <person name="Joseph M."/>
            <person name="Schumann P."/>
            <person name="Bunk B."/>
            <person name="Fiebig A."/>
            <person name="Sproer C."/>
            <person name="Klenk H.P."/>
            <person name="Fardeau M.L."/>
            <person name="Spring S."/>
        </authorList>
    </citation>
    <scope>NUCLEOTIDE SEQUENCE [LARGE SCALE GENOMIC DNA]</scope>
    <source>
        <strain evidence="1 2">L21-RPul-D2</strain>
    </source>
</reference>
<dbReference type="AlphaFoldDB" id="V5WLA3"/>
<dbReference type="KEGG" id="slr:L21SP2_3091"/>
<dbReference type="Proteomes" id="UP000018680">
    <property type="component" value="Chromosome"/>
</dbReference>
<accession>V5WLA3</accession>
<organism evidence="1 2">
    <name type="scientific">Salinispira pacifica</name>
    <dbReference type="NCBI Taxonomy" id="1307761"/>
    <lineage>
        <taxon>Bacteria</taxon>
        <taxon>Pseudomonadati</taxon>
        <taxon>Spirochaetota</taxon>
        <taxon>Spirochaetia</taxon>
        <taxon>Spirochaetales</taxon>
        <taxon>Spirochaetaceae</taxon>
        <taxon>Salinispira</taxon>
    </lineage>
</organism>
<evidence type="ECO:0000313" key="1">
    <source>
        <dbReference type="EMBL" id="AHC16435.1"/>
    </source>
</evidence>
<dbReference type="HOGENOM" id="CLU_3348466_0_0_12"/>
<protein>
    <submittedName>
        <fullName evidence="1">Uncharacterized protein</fullName>
    </submittedName>
</protein>
<gene>
    <name evidence="1" type="ORF">L21SP2_3091</name>
</gene>
<name>V5WLA3_9SPIO</name>
<keyword evidence="2" id="KW-1185">Reference proteome</keyword>